<gene>
    <name evidence="1" type="ORF">MB84_31305</name>
</gene>
<evidence type="ECO:0008006" key="3">
    <source>
        <dbReference type="Google" id="ProtNLM"/>
    </source>
</evidence>
<dbReference type="KEGG" id="pox:MB84_31305"/>
<dbReference type="SUPFAM" id="SSF143100">
    <property type="entry name" value="TTHA1013/TTHA0281-like"/>
    <property type="match status" value="1"/>
</dbReference>
<dbReference type="EMBL" id="CP011253">
    <property type="protein sequence ID" value="ANJ87236.1"/>
    <property type="molecule type" value="Genomic_DNA"/>
</dbReference>
<keyword evidence="2" id="KW-1185">Reference proteome</keyword>
<dbReference type="InterPro" id="IPR035069">
    <property type="entry name" value="TTHA1013/TTHA0281-like"/>
</dbReference>
<dbReference type="Proteomes" id="UP000035050">
    <property type="component" value="Chromosome"/>
</dbReference>
<accession>A0A192B1E5</accession>
<reference evidence="1" key="1">
    <citation type="submission" date="2016-06" db="EMBL/GenBank/DDBJ databases">
        <title>Pandoraea oxalativorans DSM 23570 Genome Sequencing.</title>
        <authorList>
            <person name="Ee R."/>
            <person name="Lim Y.-L."/>
            <person name="Yong D."/>
            <person name="Yin W.-F."/>
            <person name="Chan K.-G."/>
        </authorList>
    </citation>
    <scope>NUCLEOTIDE SEQUENCE</scope>
    <source>
        <strain evidence="1">DSM 23570</strain>
    </source>
</reference>
<protein>
    <recommendedName>
        <fullName evidence="3">HicB</fullName>
    </recommendedName>
</protein>
<proteinExistence type="predicted"/>
<evidence type="ECO:0000313" key="1">
    <source>
        <dbReference type="EMBL" id="ANJ87236.1"/>
    </source>
</evidence>
<organism evidence="1 2">
    <name type="scientific">Pandoraea oxalativorans</name>
    <dbReference type="NCBI Taxonomy" id="573737"/>
    <lineage>
        <taxon>Bacteria</taxon>
        <taxon>Pseudomonadati</taxon>
        <taxon>Pseudomonadota</taxon>
        <taxon>Betaproteobacteria</taxon>
        <taxon>Burkholderiales</taxon>
        <taxon>Burkholderiaceae</taxon>
        <taxon>Pandoraea</taxon>
    </lineage>
</organism>
<evidence type="ECO:0000313" key="2">
    <source>
        <dbReference type="Proteomes" id="UP000035050"/>
    </source>
</evidence>
<name>A0A192B1E5_9BURK</name>
<sequence>MDTNHYTYYLTWSSEDGEHVGQCAEFPALSWLSATPDEALEGIRKTVCEVVDDMRTNGEAVPEARRR</sequence>
<dbReference type="AlphaFoldDB" id="A0A192B1E5"/>